<comment type="subcellular location">
    <subcellularLocation>
        <location evidence="1 12">Cell membrane</location>
        <topology evidence="1 12">Multi-pass membrane protein</topology>
    </subcellularLocation>
</comment>
<reference evidence="13 14" key="1">
    <citation type="journal article" date="2013" name="Genome Announc.">
        <title>Draft Genome Sequence of Sphingobium lactosutens Strain DS20T, Isolated from a Hexachlorocyclohexane Dumpsite.</title>
        <authorList>
            <person name="Kumar R."/>
            <person name="Dwivedi V."/>
            <person name="Negi V."/>
            <person name="Khurana J.P."/>
            <person name="Lal R."/>
        </authorList>
    </citation>
    <scope>NUCLEOTIDE SEQUENCE [LARGE SCALE GENOMIC DNA]</scope>
    <source>
        <strain evidence="13 14">DS20</strain>
    </source>
</reference>
<evidence type="ECO:0000256" key="11">
    <source>
        <dbReference type="ARBA" id="ARBA00035585"/>
    </source>
</evidence>
<comment type="similarity">
    <text evidence="10 12">Belongs to the fluoride channel Fluc/FEX (TC 1.A.43) family.</text>
</comment>
<keyword evidence="3" id="KW-0997">Cell inner membrane</keyword>
<evidence type="ECO:0000256" key="1">
    <source>
        <dbReference type="ARBA" id="ARBA00004651"/>
    </source>
</evidence>
<evidence type="ECO:0000256" key="9">
    <source>
        <dbReference type="ARBA" id="ARBA00023303"/>
    </source>
</evidence>
<comment type="caution">
    <text evidence="13">The sequence shown here is derived from an EMBL/GenBank/DDBJ whole genome shotgun (WGS) entry which is preliminary data.</text>
</comment>
<dbReference type="NCBIfam" id="NF010802">
    <property type="entry name" value="PRK14206.1"/>
    <property type="match status" value="1"/>
</dbReference>
<feature type="transmembrane region" description="Helical" evidence="12">
    <location>
        <begin position="114"/>
        <end position="135"/>
    </location>
</feature>
<feature type="transmembrane region" description="Helical" evidence="12">
    <location>
        <begin position="86"/>
        <end position="102"/>
    </location>
</feature>
<comment type="activity regulation">
    <text evidence="12">Na(+) is not transported, but it plays an essential structural role and its presence is essential for fluoride channel function.</text>
</comment>
<keyword evidence="14" id="KW-1185">Reference proteome</keyword>
<evidence type="ECO:0000313" key="13">
    <source>
        <dbReference type="EMBL" id="EQB15132.1"/>
    </source>
</evidence>
<evidence type="ECO:0000256" key="5">
    <source>
        <dbReference type="ARBA" id="ARBA00022989"/>
    </source>
</evidence>
<keyword evidence="8 12" id="KW-0472">Membrane</keyword>
<dbReference type="GO" id="GO:0005886">
    <property type="term" value="C:plasma membrane"/>
    <property type="evidence" value="ECO:0007669"/>
    <property type="project" value="UniProtKB-SubCell"/>
</dbReference>
<dbReference type="AlphaFoldDB" id="T0HPZ8"/>
<evidence type="ECO:0000313" key="14">
    <source>
        <dbReference type="Proteomes" id="UP000015531"/>
    </source>
</evidence>
<dbReference type="GO" id="GO:0062054">
    <property type="term" value="F:fluoride channel activity"/>
    <property type="evidence" value="ECO:0007669"/>
    <property type="project" value="UniProtKB-UniRule"/>
</dbReference>
<feature type="binding site" evidence="12">
    <location>
        <position position="97"/>
    </location>
    <ligand>
        <name>Na(+)</name>
        <dbReference type="ChEBI" id="CHEBI:29101"/>
        <note>structural</note>
    </ligand>
</feature>
<dbReference type="PATRIC" id="fig|1331060.3.peg.2205"/>
<dbReference type="PANTHER" id="PTHR28259:SF1">
    <property type="entry name" value="FLUORIDE EXPORT PROTEIN 1-RELATED"/>
    <property type="match status" value="1"/>
</dbReference>
<protein>
    <recommendedName>
        <fullName evidence="12">Fluoride-specific ion channel FluC</fullName>
    </recommendedName>
</protein>
<keyword evidence="9 12" id="KW-0407">Ion channel</keyword>
<dbReference type="eggNOG" id="COG0239">
    <property type="taxonomic scope" value="Bacteria"/>
</dbReference>
<dbReference type="InterPro" id="IPR003691">
    <property type="entry name" value="FluC"/>
</dbReference>
<evidence type="ECO:0000256" key="12">
    <source>
        <dbReference type="HAMAP-Rule" id="MF_00454"/>
    </source>
</evidence>
<dbReference type="GO" id="GO:0140114">
    <property type="term" value="P:cellular detoxification of fluoride"/>
    <property type="evidence" value="ECO:0007669"/>
    <property type="project" value="UniProtKB-UniRule"/>
</dbReference>
<proteinExistence type="inferred from homology"/>
<evidence type="ECO:0000256" key="2">
    <source>
        <dbReference type="ARBA" id="ARBA00022475"/>
    </source>
</evidence>
<feature type="transmembrane region" description="Helical" evidence="12">
    <location>
        <begin position="55"/>
        <end position="74"/>
    </location>
</feature>
<dbReference type="EMBL" id="ATDP01000088">
    <property type="protein sequence ID" value="EQB15132.1"/>
    <property type="molecule type" value="Genomic_DNA"/>
</dbReference>
<keyword evidence="12" id="KW-0479">Metal-binding</keyword>
<keyword evidence="2 12" id="KW-1003">Cell membrane</keyword>
<comment type="function">
    <text evidence="12">Fluoride-specific ion channel. Important for reducing fluoride concentration in the cell, thus reducing its toxicity.</text>
</comment>
<name>T0HPZ8_9SPHN</name>
<accession>T0HPZ8</accession>
<gene>
    <name evidence="12" type="primary">fluC</name>
    <name evidence="12" type="synonym">crcB</name>
    <name evidence="13" type="ORF">RLDS_11610</name>
</gene>
<keyword evidence="7 12" id="KW-0406">Ion transport</keyword>
<sequence>MTAAPTTHPRWRALRDGLLLYLAVALGTAIGGVARALVSLAAIELAGPGLPWGTLAANLVGSFIIGFYATLSAPDGRLFVGARQRHFVMTGICGGFTTFSVFSLETLRFAVEGLYWMAAVYVGLSLVTWLAAAWLGHALATRINKLGGA</sequence>
<feature type="transmembrane region" description="Helical" evidence="12">
    <location>
        <begin position="18"/>
        <end position="43"/>
    </location>
</feature>
<dbReference type="RefSeq" id="WP_021226010.1">
    <property type="nucleotide sequence ID" value="NZ_ATDP01000088.1"/>
</dbReference>
<keyword evidence="4 12" id="KW-0812">Transmembrane</keyword>
<evidence type="ECO:0000256" key="6">
    <source>
        <dbReference type="ARBA" id="ARBA00023053"/>
    </source>
</evidence>
<dbReference type="GO" id="GO:0046872">
    <property type="term" value="F:metal ion binding"/>
    <property type="evidence" value="ECO:0007669"/>
    <property type="project" value="UniProtKB-KW"/>
</dbReference>
<organism evidence="13 14">
    <name type="scientific">Sphingobium lactosutens DS20</name>
    <dbReference type="NCBI Taxonomy" id="1331060"/>
    <lineage>
        <taxon>Bacteria</taxon>
        <taxon>Pseudomonadati</taxon>
        <taxon>Pseudomonadota</taxon>
        <taxon>Alphaproteobacteria</taxon>
        <taxon>Sphingomonadales</taxon>
        <taxon>Sphingomonadaceae</taxon>
        <taxon>Sphingobium</taxon>
    </lineage>
</organism>
<evidence type="ECO:0000256" key="8">
    <source>
        <dbReference type="ARBA" id="ARBA00023136"/>
    </source>
</evidence>
<comment type="catalytic activity">
    <reaction evidence="11">
        <text>fluoride(in) = fluoride(out)</text>
        <dbReference type="Rhea" id="RHEA:76159"/>
        <dbReference type="ChEBI" id="CHEBI:17051"/>
    </reaction>
    <physiologicalReaction direction="left-to-right" evidence="11">
        <dbReference type="Rhea" id="RHEA:76160"/>
    </physiologicalReaction>
</comment>
<dbReference type="Proteomes" id="UP000015531">
    <property type="component" value="Unassembled WGS sequence"/>
</dbReference>
<dbReference type="Pfam" id="PF02537">
    <property type="entry name" value="CRCB"/>
    <property type="match status" value="1"/>
</dbReference>
<keyword evidence="12" id="KW-0813">Transport</keyword>
<dbReference type="PANTHER" id="PTHR28259">
    <property type="entry name" value="FLUORIDE EXPORT PROTEIN 1-RELATED"/>
    <property type="match status" value="1"/>
</dbReference>
<keyword evidence="5 12" id="KW-1133">Transmembrane helix</keyword>
<dbReference type="HAMAP" id="MF_00454">
    <property type="entry name" value="FluC"/>
    <property type="match status" value="1"/>
</dbReference>
<evidence type="ECO:0000256" key="7">
    <source>
        <dbReference type="ARBA" id="ARBA00023065"/>
    </source>
</evidence>
<evidence type="ECO:0000256" key="10">
    <source>
        <dbReference type="ARBA" id="ARBA00035120"/>
    </source>
</evidence>
<keyword evidence="6 12" id="KW-0915">Sodium</keyword>
<evidence type="ECO:0000256" key="3">
    <source>
        <dbReference type="ARBA" id="ARBA00022519"/>
    </source>
</evidence>
<evidence type="ECO:0000256" key="4">
    <source>
        <dbReference type="ARBA" id="ARBA00022692"/>
    </source>
</evidence>
<feature type="binding site" evidence="12">
    <location>
        <position position="94"/>
    </location>
    <ligand>
        <name>Na(+)</name>
        <dbReference type="ChEBI" id="CHEBI:29101"/>
        <note>structural</note>
    </ligand>
</feature>